<sequence>MRLHMYIFIYILFVNSDSSGDIVVTQTPESLAVSPGEKVTINCKASSSLTYEGKEYLAWYQQKSGEKPKRLIYLASTRPSGIPDRFSGSGSGTDFTLTISRVEADDAGDYYCQQYRSYPSHSDTDQHKNLPVWFSSVSQLLPKWSLYLCTYHTCCRGGEGRIYRHCSSATAPQPAAQRGINTYLESKSLGLSSELFFPRVNDSVPKTQTMTFTYCPINTVSISEFKQTWSVQEFIGSAARWGEEVRA</sequence>
<organism evidence="3 4">
    <name type="scientific">Chrysemys picta bellii</name>
    <name type="common">Western painted turtle</name>
    <name type="synonym">Emys bellii</name>
    <dbReference type="NCBI Taxonomy" id="8478"/>
    <lineage>
        <taxon>Eukaryota</taxon>
        <taxon>Metazoa</taxon>
        <taxon>Chordata</taxon>
        <taxon>Craniata</taxon>
        <taxon>Vertebrata</taxon>
        <taxon>Euteleostomi</taxon>
        <taxon>Archelosauria</taxon>
        <taxon>Testudinata</taxon>
        <taxon>Testudines</taxon>
        <taxon>Cryptodira</taxon>
        <taxon>Durocryptodira</taxon>
        <taxon>Testudinoidea</taxon>
        <taxon>Emydidae</taxon>
        <taxon>Chrysemys</taxon>
    </lineage>
</organism>
<evidence type="ECO:0000313" key="3">
    <source>
        <dbReference type="Ensembl" id="ENSCPBP00000007106.1"/>
    </source>
</evidence>
<proteinExistence type="predicted"/>
<name>A0A8C3FKI9_CHRPI</name>
<dbReference type="PROSITE" id="PS50835">
    <property type="entry name" value="IG_LIKE"/>
    <property type="match status" value="1"/>
</dbReference>
<dbReference type="Pfam" id="PF07686">
    <property type="entry name" value="V-set"/>
    <property type="match status" value="1"/>
</dbReference>
<dbReference type="GeneTree" id="ENSGT00940000153094"/>
<dbReference type="Proteomes" id="UP000694380">
    <property type="component" value="Unplaced"/>
</dbReference>
<dbReference type="InterPro" id="IPR013783">
    <property type="entry name" value="Ig-like_fold"/>
</dbReference>
<dbReference type="SMART" id="SM00406">
    <property type="entry name" value="IGv"/>
    <property type="match status" value="1"/>
</dbReference>
<dbReference type="SMART" id="SM00409">
    <property type="entry name" value="IG"/>
    <property type="match status" value="1"/>
</dbReference>
<feature type="domain" description="Ig-like" evidence="2">
    <location>
        <begin position="22"/>
        <end position="131"/>
    </location>
</feature>
<dbReference type="InterPro" id="IPR013106">
    <property type="entry name" value="Ig_V-set"/>
</dbReference>
<dbReference type="AlphaFoldDB" id="A0A8C3FKI9"/>
<feature type="signal peptide" evidence="1">
    <location>
        <begin position="1"/>
        <end position="19"/>
    </location>
</feature>
<dbReference type="InterPro" id="IPR050150">
    <property type="entry name" value="IgV_Light_Chain"/>
</dbReference>
<feature type="chain" id="PRO_5033996775" description="Ig-like domain-containing protein" evidence="1">
    <location>
        <begin position="20"/>
        <end position="247"/>
    </location>
</feature>
<evidence type="ECO:0000313" key="4">
    <source>
        <dbReference type="Proteomes" id="UP000694380"/>
    </source>
</evidence>
<dbReference type="InterPro" id="IPR036179">
    <property type="entry name" value="Ig-like_dom_sf"/>
</dbReference>
<accession>A0A8C3FKI9</accession>
<dbReference type="InterPro" id="IPR007110">
    <property type="entry name" value="Ig-like_dom"/>
</dbReference>
<dbReference type="Ensembl" id="ENSCPBT00000008561.1">
    <property type="protein sequence ID" value="ENSCPBP00000007106.1"/>
    <property type="gene ID" value="ENSCPBG00000005594.1"/>
</dbReference>
<evidence type="ECO:0000259" key="2">
    <source>
        <dbReference type="PROSITE" id="PS50835"/>
    </source>
</evidence>
<evidence type="ECO:0000256" key="1">
    <source>
        <dbReference type="SAM" id="SignalP"/>
    </source>
</evidence>
<keyword evidence="4" id="KW-1185">Reference proteome</keyword>
<dbReference type="PANTHER" id="PTHR23267">
    <property type="entry name" value="IMMUNOGLOBULIN LIGHT CHAIN"/>
    <property type="match status" value="1"/>
</dbReference>
<reference evidence="3" key="2">
    <citation type="submission" date="2025-09" db="UniProtKB">
        <authorList>
            <consortium name="Ensembl"/>
        </authorList>
    </citation>
    <scope>IDENTIFICATION</scope>
</reference>
<dbReference type="SUPFAM" id="SSF48726">
    <property type="entry name" value="Immunoglobulin"/>
    <property type="match status" value="1"/>
</dbReference>
<dbReference type="InterPro" id="IPR003599">
    <property type="entry name" value="Ig_sub"/>
</dbReference>
<dbReference type="FunFam" id="2.60.40.10:FF:001230">
    <property type="entry name" value="Immunoglobulin kappa variable 8-16"/>
    <property type="match status" value="1"/>
</dbReference>
<keyword evidence="1" id="KW-0732">Signal</keyword>
<protein>
    <recommendedName>
        <fullName evidence="2">Ig-like domain-containing protein</fullName>
    </recommendedName>
</protein>
<dbReference type="Gene3D" id="2.60.40.10">
    <property type="entry name" value="Immunoglobulins"/>
    <property type="match status" value="1"/>
</dbReference>
<reference evidence="3" key="1">
    <citation type="submission" date="2025-08" db="UniProtKB">
        <authorList>
            <consortium name="Ensembl"/>
        </authorList>
    </citation>
    <scope>IDENTIFICATION</scope>
</reference>